<dbReference type="OrthoDB" id="34166at2"/>
<keyword evidence="12" id="KW-1185">Reference proteome</keyword>
<dbReference type="RefSeq" id="WP_045311488.1">
    <property type="nucleotide sequence ID" value="NZ_JYJG01000064.1"/>
</dbReference>
<evidence type="ECO:0000256" key="8">
    <source>
        <dbReference type="ARBA" id="ARBA00022840"/>
    </source>
</evidence>
<evidence type="ECO:0000256" key="4">
    <source>
        <dbReference type="ARBA" id="ARBA00004769"/>
    </source>
</evidence>
<comment type="catalytic activity">
    <reaction evidence="1">
        <text>4-amino-5-hydroxymethyl-2-methylpyrimidine + ATP = 4-amino-2-methyl-5-(phosphooxymethyl)pyrimidine + ADP + H(+)</text>
        <dbReference type="Rhea" id="RHEA:23096"/>
        <dbReference type="ChEBI" id="CHEBI:15378"/>
        <dbReference type="ChEBI" id="CHEBI:16892"/>
        <dbReference type="ChEBI" id="CHEBI:30616"/>
        <dbReference type="ChEBI" id="CHEBI:58354"/>
        <dbReference type="ChEBI" id="CHEBI:456216"/>
        <dbReference type="EC" id="2.7.1.49"/>
    </reaction>
</comment>
<evidence type="ECO:0000259" key="10">
    <source>
        <dbReference type="Pfam" id="PF08543"/>
    </source>
</evidence>
<dbReference type="Pfam" id="PF08543">
    <property type="entry name" value="Phos_pyr_kin"/>
    <property type="match status" value="1"/>
</dbReference>
<dbReference type="EMBL" id="JYJG01000064">
    <property type="protein sequence ID" value="KJK50192.1"/>
    <property type="molecule type" value="Genomic_DNA"/>
</dbReference>
<evidence type="ECO:0000256" key="9">
    <source>
        <dbReference type="ARBA" id="ARBA00022977"/>
    </source>
</evidence>
<dbReference type="eggNOG" id="COG0351">
    <property type="taxonomic scope" value="Bacteria"/>
</dbReference>
<proteinExistence type="predicted"/>
<evidence type="ECO:0000256" key="7">
    <source>
        <dbReference type="ARBA" id="ARBA00022777"/>
    </source>
</evidence>
<evidence type="ECO:0000256" key="1">
    <source>
        <dbReference type="ARBA" id="ARBA00000151"/>
    </source>
</evidence>
<reference evidence="11 12" key="1">
    <citation type="submission" date="2015-02" db="EMBL/GenBank/DDBJ databases">
        <authorList>
            <person name="Ju K.-S."/>
            <person name="Doroghazi J.R."/>
            <person name="Metcalf W."/>
        </authorList>
    </citation>
    <scope>NUCLEOTIDE SEQUENCE [LARGE SCALE GENOMIC DNA]</scope>
    <source>
        <strain evidence="11 12">NRRL B-16140</strain>
    </source>
</reference>
<dbReference type="NCBIfam" id="TIGR00097">
    <property type="entry name" value="HMP-P_kinase"/>
    <property type="match status" value="1"/>
</dbReference>
<dbReference type="FunFam" id="3.40.1190.20:FF:000003">
    <property type="entry name" value="Phosphomethylpyrimidine kinase ThiD"/>
    <property type="match status" value="1"/>
</dbReference>
<evidence type="ECO:0000313" key="12">
    <source>
        <dbReference type="Proteomes" id="UP000033393"/>
    </source>
</evidence>
<sequence length="272" mass="28089">MTATPPRVLTIAGSDSGGGAGIQADLRTLFACGVHGCVALTAVTVQNSLGVTGVAEIPAATVAAQIISVAEDIGLQAAKTGMLASSAIIEAITPALDRVGIGRGQKTPFVVDPVSASMHGDQLLADSALDALRGLLFPRATLVTPNLDEVRLITGVAVKDRADQRVAAEALHAMGPEWVLVKGGHMWDDPECLDLLYDGREFIELPGPRYDVEHTHGSGDTLASSISSALARGASVPEAVRFGKDFIVKSVAAAYPLGAGVGPVSPLWRLDR</sequence>
<evidence type="ECO:0000256" key="6">
    <source>
        <dbReference type="ARBA" id="ARBA00022741"/>
    </source>
</evidence>
<name>A0A0F0H793_LENAE</name>
<dbReference type="CDD" id="cd01169">
    <property type="entry name" value="HMPP_kinase"/>
    <property type="match status" value="1"/>
</dbReference>
<evidence type="ECO:0000256" key="3">
    <source>
        <dbReference type="ARBA" id="ARBA00003848"/>
    </source>
</evidence>
<protein>
    <submittedName>
        <fullName evidence="11">Phosphomethylpyrimidine kinase</fullName>
    </submittedName>
</protein>
<dbReference type="STRING" id="68170.GCA_000974445_03055"/>
<dbReference type="AlphaFoldDB" id="A0A0F0H793"/>
<dbReference type="UniPathway" id="UPA00060">
    <property type="reaction ID" value="UER00138"/>
</dbReference>
<comment type="pathway">
    <text evidence="4">Cofactor biosynthesis; thiamine diphosphate biosynthesis; 4-amino-2-methyl-5-diphosphomethylpyrimidine from 5-amino-1-(5-phospho-D-ribosyl)imidazole: step 3/3.</text>
</comment>
<dbReference type="GO" id="GO:0009229">
    <property type="term" value="P:thiamine diphosphate biosynthetic process"/>
    <property type="evidence" value="ECO:0007669"/>
    <property type="project" value="UniProtKB-UniPathway"/>
</dbReference>
<dbReference type="InterPro" id="IPR013749">
    <property type="entry name" value="PM/HMP-P_kinase-1"/>
</dbReference>
<dbReference type="InterPro" id="IPR004399">
    <property type="entry name" value="HMP/HMP-P_kinase_dom"/>
</dbReference>
<evidence type="ECO:0000256" key="5">
    <source>
        <dbReference type="ARBA" id="ARBA00022679"/>
    </source>
</evidence>
<evidence type="ECO:0000313" key="11">
    <source>
        <dbReference type="EMBL" id="KJK50192.1"/>
    </source>
</evidence>
<comment type="catalytic activity">
    <reaction evidence="2">
        <text>4-amino-2-methyl-5-(phosphooxymethyl)pyrimidine + ATP = 4-amino-2-methyl-5-(diphosphooxymethyl)pyrimidine + ADP</text>
        <dbReference type="Rhea" id="RHEA:19893"/>
        <dbReference type="ChEBI" id="CHEBI:30616"/>
        <dbReference type="ChEBI" id="CHEBI:57841"/>
        <dbReference type="ChEBI" id="CHEBI:58354"/>
        <dbReference type="ChEBI" id="CHEBI:456216"/>
        <dbReference type="EC" id="2.7.4.7"/>
    </reaction>
</comment>
<dbReference type="GO" id="GO:0005829">
    <property type="term" value="C:cytosol"/>
    <property type="evidence" value="ECO:0007669"/>
    <property type="project" value="TreeGrafter"/>
</dbReference>
<dbReference type="SUPFAM" id="SSF53613">
    <property type="entry name" value="Ribokinase-like"/>
    <property type="match status" value="1"/>
</dbReference>
<comment type="function">
    <text evidence="3">Catalyzes the phosphorylation of hydroxymethylpyrimidine phosphate (HMP-P) to HMP-PP, and of HMP to HMP-P.</text>
</comment>
<dbReference type="GO" id="GO:0008972">
    <property type="term" value="F:phosphomethylpyrimidine kinase activity"/>
    <property type="evidence" value="ECO:0007669"/>
    <property type="project" value="UniProtKB-EC"/>
</dbReference>
<evidence type="ECO:0000256" key="2">
    <source>
        <dbReference type="ARBA" id="ARBA00000565"/>
    </source>
</evidence>
<gene>
    <name evidence="11" type="ORF">UK23_11825</name>
</gene>
<dbReference type="Proteomes" id="UP000033393">
    <property type="component" value="Unassembled WGS sequence"/>
</dbReference>
<dbReference type="InterPro" id="IPR029056">
    <property type="entry name" value="Ribokinase-like"/>
</dbReference>
<keyword evidence="8" id="KW-0067">ATP-binding</keyword>
<dbReference type="Gene3D" id="3.40.1190.20">
    <property type="match status" value="1"/>
</dbReference>
<organism evidence="11 12">
    <name type="scientific">Lentzea aerocolonigenes</name>
    <name type="common">Lechevalieria aerocolonigenes</name>
    <name type="synonym">Saccharothrix aerocolonigenes</name>
    <dbReference type="NCBI Taxonomy" id="68170"/>
    <lineage>
        <taxon>Bacteria</taxon>
        <taxon>Bacillati</taxon>
        <taxon>Actinomycetota</taxon>
        <taxon>Actinomycetes</taxon>
        <taxon>Pseudonocardiales</taxon>
        <taxon>Pseudonocardiaceae</taxon>
        <taxon>Lentzea</taxon>
    </lineage>
</organism>
<keyword evidence="9" id="KW-0784">Thiamine biosynthesis</keyword>
<accession>A0A0F0H793</accession>
<dbReference type="GO" id="GO:0005524">
    <property type="term" value="F:ATP binding"/>
    <property type="evidence" value="ECO:0007669"/>
    <property type="project" value="UniProtKB-KW"/>
</dbReference>
<keyword evidence="7 11" id="KW-0418">Kinase</keyword>
<dbReference type="PATRIC" id="fig|68170.10.peg.1456"/>
<dbReference type="PANTHER" id="PTHR20858">
    <property type="entry name" value="PHOSPHOMETHYLPYRIMIDINE KINASE"/>
    <property type="match status" value="1"/>
</dbReference>
<keyword evidence="6" id="KW-0547">Nucleotide-binding</keyword>
<feature type="domain" description="Pyridoxamine kinase/Phosphomethylpyrimidine kinase" evidence="10">
    <location>
        <begin position="15"/>
        <end position="264"/>
    </location>
</feature>
<dbReference type="GO" id="GO:0009228">
    <property type="term" value="P:thiamine biosynthetic process"/>
    <property type="evidence" value="ECO:0007669"/>
    <property type="project" value="UniProtKB-KW"/>
</dbReference>
<dbReference type="PANTHER" id="PTHR20858:SF17">
    <property type="entry name" value="HYDROXYMETHYLPYRIMIDINE_PHOSPHOMETHYLPYRIMIDINE KINASE THI20-RELATED"/>
    <property type="match status" value="1"/>
</dbReference>
<comment type="caution">
    <text evidence="11">The sequence shown here is derived from an EMBL/GenBank/DDBJ whole genome shotgun (WGS) entry which is preliminary data.</text>
</comment>
<keyword evidence="5" id="KW-0808">Transferase</keyword>
<dbReference type="GO" id="GO:0008902">
    <property type="term" value="F:hydroxymethylpyrimidine kinase activity"/>
    <property type="evidence" value="ECO:0007669"/>
    <property type="project" value="UniProtKB-EC"/>
</dbReference>